<accession>A0ACB6Z204</accession>
<dbReference type="EMBL" id="MU118249">
    <property type="protein sequence ID" value="KAF9643298.1"/>
    <property type="molecule type" value="Genomic_DNA"/>
</dbReference>
<comment type="caution">
    <text evidence="1">The sequence shown here is derived from an EMBL/GenBank/DDBJ whole genome shotgun (WGS) entry which is preliminary data.</text>
</comment>
<organism evidence="1 2">
    <name type="scientific">Thelephora ganbajun</name>
    <name type="common">Ganba fungus</name>
    <dbReference type="NCBI Taxonomy" id="370292"/>
    <lineage>
        <taxon>Eukaryota</taxon>
        <taxon>Fungi</taxon>
        <taxon>Dikarya</taxon>
        <taxon>Basidiomycota</taxon>
        <taxon>Agaricomycotina</taxon>
        <taxon>Agaricomycetes</taxon>
        <taxon>Thelephorales</taxon>
        <taxon>Thelephoraceae</taxon>
        <taxon>Thelephora</taxon>
    </lineage>
</organism>
<name>A0ACB6Z204_THEGA</name>
<dbReference type="Proteomes" id="UP000886501">
    <property type="component" value="Unassembled WGS sequence"/>
</dbReference>
<reference evidence="1" key="2">
    <citation type="journal article" date="2020" name="Nat. Commun.">
        <title>Large-scale genome sequencing of mycorrhizal fungi provides insights into the early evolution of symbiotic traits.</title>
        <authorList>
            <person name="Miyauchi S."/>
            <person name="Kiss E."/>
            <person name="Kuo A."/>
            <person name="Drula E."/>
            <person name="Kohler A."/>
            <person name="Sanchez-Garcia M."/>
            <person name="Morin E."/>
            <person name="Andreopoulos B."/>
            <person name="Barry K.W."/>
            <person name="Bonito G."/>
            <person name="Buee M."/>
            <person name="Carver A."/>
            <person name="Chen C."/>
            <person name="Cichocki N."/>
            <person name="Clum A."/>
            <person name="Culley D."/>
            <person name="Crous P.W."/>
            <person name="Fauchery L."/>
            <person name="Girlanda M."/>
            <person name="Hayes R.D."/>
            <person name="Keri Z."/>
            <person name="LaButti K."/>
            <person name="Lipzen A."/>
            <person name="Lombard V."/>
            <person name="Magnuson J."/>
            <person name="Maillard F."/>
            <person name="Murat C."/>
            <person name="Nolan M."/>
            <person name="Ohm R.A."/>
            <person name="Pangilinan J."/>
            <person name="Pereira M.F."/>
            <person name="Perotto S."/>
            <person name="Peter M."/>
            <person name="Pfister S."/>
            <person name="Riley R."/>
            <person name="Sitrit Y."/>
            <person name="Stielow J.B."/>
            <person name="Szollosi G."/>
            <person name="Zifcakova L."/>
            <person name="Stursova M."/>
            <person name="Spatafora J.W."/>
            <person name="Tedersoo L."/>
            <person name="Vaario L.M."/>
            <person name="Yamada A."/>
            <person name="Yan M."/>
            <person name="Wang P."/>
            <person name="Xu J."/>
            <person name="Bruns T."/>
            <person name="Baldrian P."/>
            <person name="Vilgalys R."/>
            <person name="Dunand C."/>
            <person name="Henrissat B."/>
            <person name="Grigoriev I.V."/>
            <person name="Hibbett D."/>
            <person name="Nagy L.G."/>
            <person name="Martin F.M."/>
        </authorList>
    </citation>
    <scope>NUCLEOTIDE SEQUENCE</scope>
    <source>
        <strain evidence="1">P2</strain>
    </source>
</reference>
<protein>
    <submittedName>
        <fullName evidence="1">YVTN repeat-like/Quino protein amine dehydrogenase</fullName>
    </submittedName>
</protein>
<proteinExistence type="predicted"/>
<keyword evidence="2" id="KW-1185">Reference proteome</keyword>
<evidence type="ECO:0000313" key="2">
    <source>
        <dbReference type="Proteomes" id="UP000886501"/>
    </source>
</evidence>
<gene>
    <name evidence="1" type="ORF">BDM02DRAFT_3123609</name>
</gene>
<sequence>MDSGSIAITTWEVGFASPHTPTRVESLPIPDGFDLWKKYQLHPTSSRLAFVKWSLSVWDAQHSKFLLSTRVDWSGSMSFSSDGRFFACGTGSGEIHLWKESPTGYTLHRKFTSNAEAFREVLVSPNGESIIALDGPAILLWRTADSIASPSDVSTPTAKRNQDPFVLGLSPDGALVAFARNDRSAVTVLDVKSGIPRLRIDAGMAVSAVGVAGRVVVVVCVGWGKIFTWNLPAGNDVLNPRATLKDSVLTTVLGCPPTPFGKKRPISVSPDLRRIAMAVPYENDRNHQEFFHLYDVATGNLLASELVSRQFDIIFTPDGREVWSVAHTNHLSGWKIIEDSESNFIRLEHRQPESADWSPWRSSRDYQVTDEGWVLNPSGKQHLWLPPSWRLVPRNRRWSGRFLMLLDSKLPEPVILELEE</sequence>
<reference evidence="1" key="1">
    <citation type="submission" date="2019-10" db="EMBL/GenBank/DDBJ databases">
        <authorList>
            <consortium name="DOE Joint Genome Institute"/>
            <person name="Kuo A."/>
            <person name="Miyauchi S."/>
            <person name="Kiss E."/>
            <person name="Drula E."/>
            <person name="Kohler A."/>
            <person name="Sanchez-Garcia M."/>
            <person name="Andreopoulos B."/>
            <person name="Barry K.W."/>
            <person name="Bonito G."/>
            <person name="Buee M."/>
            <person name="Carver A."/>
            <person name="Chen C."/>
            <person name="Cichocki N."/>
            <person name="Clum A."/>
            <person name="Culley D."/>
            <person name="Crous P.W."/>
            <person name="Fauchery L."/>
            <person name="Girlanda M."/>
            <person name="Hayes R."/>
            <person name="Keri Z."/>
            <person name="Labutti K."/>
            <person name="Lipzen A."/>
            <person name="Lombard V."/>
            <person name="Magnuson J."/>
            <person name="Maillard F."/>
            <person name="Morin E."/>
            <person name="Murat C."/>
            <person name="Nolan M."/>
            <person name="Ohm R."/>
            <person name="Pangilinan J."/>
            <person name="Pereira M."/>
            <person name="Perotto S."/>
            <person name="Peter M."/>
            <person name="Riley R."/>
            <person name="Sitrit Y."/>
            <person name="Stielow B."/>
            <person name="Szollosi G."/>
            <person name="Zifcakova L."/>
            <person name="Stursova M."/>
            <person name="Spatafora J.W."/>
            <person name="Tedersoo L."/>
            <person name="Vaario L.-M."/>
            <person name="Yamada A."/>
            <person name="Yan M."/>
            <person name="Wang P."/>
            <person name="Xu J."/>
            <person name="Bruns T."/>
            <person name="Baldrian P."/>
            <person name="Vilgalys R."/>
            <person name="Henrissat B."/>
            <person name="Grigoriev I.V."/>
            <person name="Hibbett D."/>
            <person name="Nagy L.G."/>
            <person name="Martin F.M."/>
        </authorList>
    </citation>
    <scope>NUCLEOTIDE SEQUENCE</scope>
    <source>
        <strain evidence="1">P2</strain>
    </source>
</reference>
<evidence type="ECO:0000313" key="1">
    <source>
        <dbReference type="EMBL" id="KAF9643298.1"/>
    </source>
</evidence>